<keyword evidence="8" id="KW-0067">ATP-binding</keyword>
<dbReference type="InterPro" id="IPR017871">
    <property type="entry name" value="ABC_transporter-like_CS"/>
</dbReference>
<dbReference type="FunFam" id="3.40.50.300:FF:000299">
    <property type="entry name" value="ABC transporter ATP-binding protein/permease"/>
    <property type="match status" value="1"/>
</dbReference>
<evidence type="ECO:0000256" key="1">
    <source>
        <dbReference type="ARBA" id="ARBA00004651"/>
    </source>
</evidence>
<dbReference type="Pfam" id="PF03412">
    <property type="entry name" value="Peptidase_C39"/>
    <property type="match status" value="1"/>
</dbReference>
<keyword evidence="7" id="KW-0645">Protease</keyword>
<dbReference type="GO" id="GO:0005886">
    <property type="term" value="C:plasma membrane"/>
    <property type="evidence" value="ECO:0007669"/>
    <property type="project" value="UniProtKB-SubCell"/>
</dbReference>
<dbReference type="Pfam" id="PF00664">
    <property type="entry name" value="ABC_membrane"/>
    <property type="match status" value="1"/>
</dbReference>
<evidence type="ECO:0000256" key="7">
    <source>
        <dbReference type="ARBA" id="ARBA00022807"/>
    </source>
</evidence>
<dbReference type="InterPro" id="IPR011527">
    <property type="entry name" value="ABC1_TM_dom"/>
</dbReference>
<keyword evidence="18" id="KW-1185">Reference proteome</keyword>
<feature type="transmembrane region" description="Helical" evidence="13">
    <location>
        <begin position="196"/>
        <end position="216"/>
    </location>
</feature>
<evidence type="ECO:0000256" key="3">
    <source>
        <dbReference type="ARBA" id="ARBA00022475"/>
    </source>
</evidence>
<evidence type="ECO:0000256" key="6">
    <source>
        <dbReference type="ARBA" id="ARBA00022801"/>
    </source>
</evidence>
<accession>A0A7H1B363</accession>
<evidence type="ECO:0000256" key="8">
    <source>
        <dbReference type="ARBA" id="ARBA00022840"/>
    </source>
</evidence>
<evidence type="ECO:0000256" key="2">
    <source>
        <dbReference type="ARBA" id="ARBA00022448"/>
    </source>
</evidence>
<comment type="subcellular location">
    <subcellularLocation>
        <location evidence="1">Cell membrane</location>
        <topology evidence="1">Multi-pass membrane protein</topology>
    </subcellularLocation>
</comment>
<sequence length="747" mass="80792">MAAAVTSTSLPPAGHGRRRARPAPPPKKSRRHKTVRTPTVLQMEAVECGAASLAMILAHHGRHVPLEELRIACGVSRDGSRASNLLKAARSYGLTAKGMQMEPAALADVRGPAILFWEFNHYVVYDGTGRRLGRRGVHINDPDKGRRFVPTEDFDTSFTGVVLVMEPGDDFRTGGRRPGVLKALPGRLRGTTGTMLAALLASLLLVLVGAAVPALSRTYIDLFLIGDQASLLGALFASMGAMVGLTAVLTWLQQANLLRGRIISSTLSSARFFGHLLRLPVTFFAQRSPADLVQRLQSNDAVAETLARDLTAAGVDGIVVLLYAALLWTYDPQLTMVGVGIALLNVVAMRIVVRLRATRTQKLRADSARLTNTSYTGLQLIETMKATGGENGYFRRWAGQHATTLEEQQRLGVPSAWLGVVAPTLATLNSALILWIGGLRAVEGHLSVGLLVAFQALVTRFTAPITRLNGVAGRIQDFAADVARLKDVENFPVDTLYARPEQVRSTRRLKGHVELENITFGYSPLDKPLLDGFSLNVGPGRQVALVGGSGSGKSTVSRLISGLYAPWEGVIRIDGTRLDDIPRGALAASVSFVDQDVFLFEGTVRDNVALWDPSISDEAVADALRDACLYDVVARRPGGIHGRVEQDGRNFSGGQRQRLEIARALVRRPSILVLDEVTSALDAETEQTVMDNIRRRGCACVVIAHRLSTVRDSDEIVVLDHGEVVERGRHEHLVAAGGPYAELVREH</sequence>
<proteinExistence type="inferred from homology"/>
<reference evidence="17 18" key="1">
    <citation type="submission" date="2020-09" db="EMBL/GenBank/DDBJ databases">
        <title>A novel species.</title>
        <authorList>
            <person name="Gao J."/>
        </authorList>
    </citation>
    <scope>NUCLEOTIDE SEQUENCE [LARGE SCALE GENOMIC DNA]</scope>
    <source>
        <strain evidence="17 18">CRXT-Y-14</strain>
    </source>
</reference>
<evidence type="ECO:0000256" key="13">
    <source>
        <dbReference type="SAM" id="Phobius"/>
    </source>
</evidence>
<keyword evidence="10 13" id="KW-0472">Membrane</keyword>
<evidence type="ECO:0000256" key="12">
    <source>
        <dbReference type="SAM" id="MobiDB-lite"/>
    </source>
</evidence>
<evidence type="ECO:0000256" key="10">
    <source>
        <dbReference type="ARBA" id="ARBA00023136"/>
    </source>
</evidence>
<dbReference type="GO" id="GO:0008234">
    <property type="term" value="F:cysteine-type peptidase activity"/>
    <property type="evidence" value="ECO:0007669"/>
    <property type="project" value="UniProtKB-KW"/>
</dbReference>
<dbReference type="EMBL" id="CP061281">
    <property type="protein sequence ID" value="QNS03168.1"/>
    <property type="molecule type" value="Genomic_DNA"/>
</dbReference>
<dbReference type="Gene3D" id="1.20.1560.10">
    <property type="entry name" value="ABC transporter type 1, transmembrane domain"/>
    <property type="match status" value="1"/>
</dbReference>
<dbReference type="InterPro" id="IPR022514">
    <property type="entry name" value="NHPM_micro_ABC1"/>
</dbReference>
<gene>
    <name evidence="17" type="ORF">IAG42_05715</name>
</gene>
<keyword evidence="5" id="KW-0547">Nucleotide-binding</keyword>
<dbReference type="AlphaFoldDB" id="A0A7H1B363"/>
<comment type="similarity">
    <text evidence="11">Belongs to the ABC transporter superfamily. Lipid exporter (TC 3.A.1.106) family.</text>
</comment>
<protein>
    <submittedName>
        <fullName evidence="17">NHLP family bacteriocin export ABC transporter peptidase/permease/ATPase subunit</fullName>
    </submittedName>
</protein>
<organism evidence="17 18">
    <name type="scientific">Streptomyces xanthii</name>
    <dbReference type="NCBI Taxonomy" id="2768069"/>
    <lineage>
        <taxon>Bacteria</taxon>
        <taxon>Bacillati</taxon>
        <taxon>Actinomycetota</taxon>
        <taxon>Actinomycetes</taxon>
        <taxon>Kitasatosporales</taxon>
        <taxon>Streptomycetaceae</taxon>
        <taxon>Streptomyces</taxon>
    </lineage>
</organism>
<feature type="transmembrane region" description="Helical" evidence="13">
    <location>
        <begin position="228"/>
        <end position="252"/>
    </location>
</feature>
<evidence type="ECO:0000256" key="4">
    <source>
        <dbReference type="ARBA" id="ARBA00022692"/>
    </source>
</evidence>
<evidence type="ECO:0000313" key="17">
    <source>
        <dbReference type="EMBL" id="QNS03168.1"/>
    </source>
</evidence>
<keyword evidence="2" id="KW-0813">Transport</keyword>
<evidence type="ECO:0000259" key="15">
    <source>
        <dbReference type="PROSITE" id="PS50929"/>
    </source>
</evidence>
<dbReference type="Gene3D" id="3.90.70.10">
    <property type="entry name" value="Cysteine proteinases"/>
    <property type="match status" value="1"/>
</dbReference>
<keyword evidence="3" id="KW-1003">Cell membrane</keyword>
<dbReference type="InterPro" id="IPR003439">
    <property type="entry name" value="ABC_transporter-like_ATP-bd"/>
</dbReference>
<dbReference type="PROSITE" id="PS50990">
    <property type="entry name" value="PEPTIDASE_C39"/>
    <property type="match status" value="1"/>
</dbReference>
<feature type="domain" description="ABC transmembrane type-1" evidence="15">
    <location>
        <begin position="196"/>
        <end position="477"/>
    </location>
</feature>
<dbReference type="InterPro" id="IPR003593">
    <property type="entry name" value="AAA+_ATPase"/>
</dbReference>
<keyword evidence="6" id="KW-0378">Hydrolase</keyword>
<evidence type="ECO:0000259" key="16">
    <source>
        <dbReference type="PROSITE" id="PS50990"/>
    </source>
</evidence>
<dbReference type="PROSITE" id="PS50929">
    <property type="entry name" value="ABC_TM1F"/>
    <property type="match status" value="1"/>
</dbReference>
<evidence type="ECO:0000259" key="14">
    <source>
        <dbReference type="PROSITE" id="PS50893"/>
    </source>
</evidence>
<evidence type="ECO:0000256" key="11">
    <source>
        <dbReference type="ARBA" id="ARBA00061644"/>
    </source>
</evidence>
<dbReference type="PROSITE" id="PS50893">
    <property type="entry name" value="ABC_TRANSPORTER_2"/>
    <property type="match status" value="1"/>
</dbReference>
<keyword evidence="4 13" id="KW-0812">Transmembrane</keyword>
<dbReference type="InterPro" id="IPR039421">
    <property type="entry name" value="Type_1_exporter"/>
</dbReference>
<evidence type="ECO:0000256" key="5">
    <source>
        <dbReference type="ARBA" id="ARBA00022741"/>
    </source>
</evidence>
<feature type="domain" description="ABC transporter" evidence="14">
    <location>
        <begin position="513"/>
        <end position="746"/>
    </location>
</feature>
<keyword evidence="7" id="KW-0788">Thiol protease</keyword>
<dbReference type="PANTHER" id="PTHR43394">
    <property type="entry name" value="ATP-DEPENDENT PERMEASE MDL1, MITOCHONDRIAL"/>
    <property type="match status" value="1"/>
</dbReference>
<evidence type="ECO:0000313" key="18">
    <source>
        <dbReference type="Proteomes" id="UP000516428"/>
    </source>
</evidence>
<feature type="region of interest" description="Disordered" evidence="12">
    <location>
        <begin position="1"/>
        <end position="35"/>
    </location>
</feature>
<dbReference type="PANTHER" id="PTHR43394:SF1">
    <property type="entry name" value="ATP-BINDING CASSETTE SUB-FAMILY B MEMBER 10, MITOCHONDRIAL"/>
    <property type="match status" value="1"/>
</dbReference>
<dbReference type="GO" id="GO:0015421">
    <property type="term" value="F:ABC-type oligopeptide transporter activity"/>
    <property type="evidence" value="ECO:0007669"/>
    <property type="project" value="TreeGrafter"/>
</dbReference>
<dbReference type="GO" id="GO:0006508">
    <property type="term" value="P:proteolysis"/>
    <property type="evidence" value="ECO:0007669"/>
    <property type="project" value="InterPro"/>
</dbReference>
<dbReference type="SUPFAM" id="SSF90123">
    <property type="entry name" value="ABC transporter transmembrane region"/>
    <property type="match status" value="1"/>
</dbReference>
<dbReference type="KEGG" id="sxn:IAG42_05715"/>
<dbReference type="Gene3D" id="3.40.50.300">
    <property type="entry name" value="P-loop containing nucleotide triphosphate hydrolases"/>
    <property type="match status" value="1"/>
</dbReference>
<evidence type="ECO:0000256" key="9">
    <source>
        <dbReference type="ARBA" id="ARBA00022989"/>
    </source>
</evidence>
<feature type="transmembrane region" description="Helical" evidence="13">
    <location>
        <begin position="310"/>
        <end position="328"/>
    </location>
</feature>
<feature type="compositionally biased region" description="Polar residues" evidence="12">
    <location>
        <begin position="1"/>
        <end position="10"/>
    </location>
</feature>
<dbReference type="NCBIfam" id="TIGR03796">
    <property type="entry name" value="NHLM_micro_ABC1"/>
    <property type="match status" value="1"/>
</dbReference>
<dbReference type="GO" id="GO:0016887">
    <property type="term" value="F:ATP hydrolysis activity"/>
    <property type="evidence" value="ECO:0007669"/>
    <property type="project" value="InterPro"/>
</dbReference>
<dbReference type="SMART" id="SM00382">
    <property type="entry name" value="AAA"/>
    <property type="match status" value="1"/>
</dbReference>
<dbReference type="Pfam" id="PF00005">
    <property type="entry name" value="ABC_tran"/>
    <property type="match status" value="1"/>
</dbReference>
<dbReference type="SUPFAM" id="SSF52540">
    <property type="entry name" value="P-loop containing nucleoside triphosphate hydrolases"/>
    <property type="match status" value="1"/>
</dbReference>
<dbReference type="Proteomes" id="UP000516428">
    <property type="component" value="Chromosome"/>
</dbReference>
<keyword evidence="9 13" id="KW-1133">Transmembrane helix</keyword>
<dbReference type="GO" id="GO:0005524">
    <property type="term" value="F:ATP binding"/>
    <property type="evidence" value="ECO:0007669"/>
    <property type="project" value="UniProtKB-KW"/>
</dbReference>
<feature type="transmembrane region" description="Helical" evidence="13">
    <location>
        <begin position="416"/>
        <end position="438"/>
    </location>
</feature>
<dbReference type="InterPro" id="IPR027417">
    <property type="entry name" value="P-loop_NTPase"/>
</dbReference>
<dbReference type="InterPro" id="IPR036640">
    <property type="entry name" value="ABC1_TM_sf"/>
</dbReference>
<feature type="domain" description="Peptidase C39" evidence="16">
    <location>
        <begin position="42"/>
        <end position="165"/>
    </location>
</feature>
<name>A0A7H1B363_9ACTN</name>
<dbReference type="InterPro" id="IPR005074">
    <property type="entry name" value="Peptidase_C39"/>
</dbReference>
<feature type="transmembrane region" description="Helical" evidence="13">
    <location>
        <begin position="334"/>
        <end position="353"/>
    </location>
</feature>
<dbReference type="PROSITE" id="PS00211">
    <property type="entry name" value="ABC_TRANSPORTER_1"/>
    <property type="match status" value="1"/>
</dbReference>
<feature type="compositionally biased region" description="Basic residues" evidence="12">
    <location>
        <begin position="15"/>
        <end position="35"/>
    </location>
</feature>